<sequence>MSTLVQTLFNGLALGSVYALIALGFTLVHKASGAVNFAHGSLLLLGGYLVAELHSVLGFVGAVAAGAAGAAAAAMLEALVLRRVRHSGVAVPTILTIGVDVLLFTELARRIGGEVLGTGDPWGAKVASFAGITVAQARLASLLVALCLVAAFLAAFRWTRWGLAMRASALDQEAAALMGVRGERLRLGAWALAGCLATVAAVFLTAFPSPGLDRTTGQIALAAFPAAVVGGLGSVAGALLGSLVIGLAQAAAAGYQQQVSALGNGVADIAPYAVMVLVLMVRPQGLLGSKELTRV</sequence>
<dbReference type="EMBL" id="BAAANS010000075">
    <property type="protein sequence ID" value="GAA2120832.1"/>
    <property type="molecule type" value="Genomic_DNA"/>
</dbReference>
<protein>
    <submittedName>
        <fullName evidence="10">Branched-chain amino acid ABC transporter permease</fullName>
    </submittedName>
</protein>
<feature type="transmembrane region" description="Helical" evidence="9">
    <location>
        <begin position="88"/>
        <end position="108"/>
    </location>
</feature>
<proteinExistence type="inferred from homology"/>
<evidence type="ECO:0000256" key="8">
    <source>
        <dbReference type="ARBA" id="ARBA00037998"/>
    </source>
</evidence>
<dbReference type="CDD" id="cd06582">
    <property type="entry name" value="TM_PBP1_LivH_like"/>
    <property type="match status" value="1"/>
</dbReference>
<evidence type="ECO:0000256" key="5">
    <source>
        <dbReference type="ARBA" id="ARBA00022970"/>
    </source>
</evidence>
<keyword evidence="3" id="KW-1003">Cell membrane</keyword>
<evidence type="ECO:0000256" key="4">
    <source>
        <dbReference type="ARBA" id="ARBA00022692"/>
    </source>
</evidence>
<keyword evidence="6 9" id="KW-1133">Transmembrane helix</keyword>
<dbReference type="Proteomes" id="UP001500897">
    <property type="component" value="Unassembled WGS sequence"/>
</dbReference>
<feature type="transmembrane region" description="Helical" evidence="9">
    <location>
        <begin position="6"/>
        <end position="27"/>
    </location>
</feature>
<evidence type="ECO:0000256" key="9">
    <source>
        <dbReference type="SAM" id="Phobius"/>
    </source>
</evidence>
<dbReference type="RefSeq" id="WP_344558177.1">
    <property type="nucleotide sequence ID" value="NZ_BAAANS010000075.1"/>
</dbReference>
<dbReference type="PANTHER" id="PTHR11795">
    <property type="entry name" value="BRANCHED-CHAIN AMINO ACID TRANSPORT SYSTEM PERMEASE PROTEIN LIVH"/>
    <property type="match status" value="1"/>
</dbReference>
<gene>
    <name evidence="10" type="ORF">GCM10009759_70030</name>
</gene>
<evidence type="ECO:0000256" key="3">
    <source>
        <dbReference type="ARBA" id="ARBA00022475"/>
    </source>
</evidence>
<feature type="transmembrane region" description="Helical" evidence="9">
    <location>
        <begin position="187"/>
        <end position="207"/>
    </location>
</feature>
<feature type="transmembrane region" description="Helical" evidence="9">
    <location>
        <begin position="259"/>
        <end position="281"/>
    </location>
</feature>
<dbReference type="InterPro" id="IPR052157">
    <property type="entry name" value="BCAA_transport_permease"/>
</dbReference>
<name>A0ABP5JPC3_9ACTN</name>
<evidence type="ECO:0000256" key="1">
    <source>
        <dbReference type="ARBA" id="ARBA00004651"/>
    </source>
</evidence>
<comment type="similarity">
    <text evidence="8">Belongs to the binding-protein-dependent transport system permease family. LivHM subfamily.</text>
</comment>
<feature type="transmembrane region" description="Helical" evidence="9">
    <location>
        <begin position="128"/>
        <end position="156"/>
    </location>
</feature>
<dbReference type="PANTHER" id="PTHR11795:SF450">
    <property type="entry name" value="ABC TRANSPORTER PERMEASE PROTEIN"/>
    <property type="match status" value="1"/>
</dbReference>
<feature type="transmembrane region" description="Helical" evidence="9">
    <location>
        <begin position="57"/>
        <end position="76"/>
    </location>
</feature>
<organism evidence="10 11">
    <name type="scientific">Kitasatospora saccharophila</name>
    <dbReference type="NCBI Taxonomy" id="407973"/>
    <lineage>
        <taxon>Bacteria</taxon>
        <taxon>Bacillati</taxon>
        <taxon>Actinomycetota</taxon>
        <taxon>Actinomycetes</taxon>
        <taxon>Kitasatosporales</taxon>
        <taxon>Streptomycetaceae</taxon>
        <taxon>Kitasatospora</taxon>
    </lineage>
</organism>
<keyword evidence="2" id="KW-0813">Transport</keyword>
<dbReference type="InterPro" id="IPR001851">
    <property type="entry name" value="ABC_transp_permease"/>
</dbReference>
<evidence type="ECO:0000256" key="7">
    <source>
        <dbReference type="ARBA" id="ARBA00023136"/>
    </source>
</evidence>
<feature type="transmembrane region" description="Helical" evidence="9">
    <location>
        <begin position="219"/>
        <end position="247"/>
    </location>
</feature>
<evidence type="ECO:0000256" key="2">
    <source>
        <dbReference type="ARBA" id="ARBA00022448"/>
    </source>
</evidence>
<evidence type="ECO:0000313" key="11">
    <source>
        <dbReference type="Proteomes" id="UP001500897"/>
    </source>
</evidence>
<keyword evidence="5" id="KW-0029">Amino-acid transport</keyword>
<accession>A0ABP5JPC3</accession>
<comment type="caution">
    <text evidence="10">The sequence shown here is derived from an EMBL/GenBank/DDBJ whole genome shotgun (WGS) entry which is preliminary data.</text>
</comment>
<comment type="subcellular location">
    <subcellularLocation>
        <location evidence="1">Cell membrane</location>
        <topology evidence="1">Multi-pass membrane protein</topology>
    </subcellularLocation>
</comment>
<evidence type="ECO:0000313" key="10">
    <source>
        <dbReference type="EMBL" id="GAA2120832.1"/>
    </source>
</evidence>
<keyword evidence="7 9" id="KW-0472">Membrane</keyword>
<keyword evidence="4 9" id="KW-0812">Transmembrane</keyword>
<dbReference type="Pfam" id="PF02653">
    <property type="entry name" value="BPD_transp_2"/>
    <property type="match status" value="1"/>
</dbReference>
<reference evidence="11" key="1">
    <citation type="journal article" date="2019" name="Int. J. Syst. Evol. Microbiol.">
        <title>The Global Catalogue of Microorganisms (GCM) 10K type strain sequencing project: providing services to taxonomists for standard genome sequencing and annotation.</title>
        <authorList>
            <consortium name="The Broad Institute Genomics Platform"/>
            <consortium name="The Broad Institute Genome Sequencing Center for Infectious Disease"/>
            <person name="Wu L."/>
            <person name="Ma J."/>
        </authorList>
    </citation>
    <scope>NUCLEOTIDE SEQUENCE [LARGE SCALE GENOMIC DNA]</scope>
    <source>
        <strain evidence="11">JCM 14559</strain>
    </source>
</reference>
<keyword evidence="11" id="KW-1185">Reference proteome</keyword>
<evidence type="ECO:0000256" key="6">
    <source>
        <dbReference type="ARBA" id="ARBA00022989"/>
    </source>
</evidence>